<protein>
    <submittedName>
        <fullName evidence="1">Uncharacterized protein</fullName>
    </submittedName>
</protein>
<dbReference type="AlphaFoldDB" id="A0A1I0LA44"/>
<gene>
    <name evidence="1" type="ORF">SAMN05443639_12332</name>
</gene>
<keyword evidence="2" id="KW-1185">Reference proteome</keyword>
<dbReference type="Proteomes" id="UP000199181">
    <property type="component" value="Unassembled WGS sequence"/>
</dbReference>
<accession>A0A1I0LA44</accession>
<dbReference type="EMBL" id="FOIJ01000023">
    <property type="protein sequence ID" value="SEU36995.1"/>
    <property type="molecule type" value="Genomic_DNA"/>
</dbReference>
<organism evidence="1 2">
    <name type="scientific">Stigmatella erecta</name>
    <dbReference type="NCBI Taxonomy" id="83460"/>
    <lineage>
        <taxon>Bacteria</taxon>
        <taxon>Pseudomonadati</taxon>
        <taxon>Myxococcota</taxon>
        <taxon>Myxococcia</taxon>
        <taxon>Myxococcales</taxon>
        <taxon>Cystobacterineae</taxon>
        <taxon>Archangiaceae</taxon>
        <taxon>Stigmatella</taxon>
    </lineage>
</organism>
<evidence type="ECO:0000313" key="1">
    <source>
        <dbReference type="EMBL" id="SEU36995.1"/>
    </source>
</evidence>
<dbReference type="RefSeq" id="WP_143076238.1">
    <property type="nucleotide sequence ID" value="NZ_FOIJ01000023.1"/>
</dbReference>
<proteinExistence type="predicted"/>
<name>A0A1I0LA44_9BACT</name>
<evidence type="ECO:0000313" key="2">
    <source>
        <dbReference type="Proteomes" id="UP000199181"/>
    </source>
</evidence>
<reference evidence="2" key="1">
    <citation type="submission" date="2016-10" db="EMBL/GenBank/DDBJ databases">
        <authorList>
            <person name="Varghese N."/>
            <person name="Submissions S."/>
        </authorList>
    </citation>
    <scope>NUCLEOTIDE SEQUENCE [LARGE SCALE GENOMIC DNA]</scope>
    <source>
        <strain evidence="2">DSM 16858</strain>
    </source>
</reference>
<sequence length="135" mass="14402">MNPCVRCGKPVGPGEDAWWAPNVHRACETGAAPAEASTSRLLNVRAVSLECMPLFRAVAQVRLAVSHLAQSMAHMERARRFLGEVLGKPDLDVAVPRLALSAYALDVAVMRVGLESAAQDLEHEAEAVATKGDTT</sequence>